<gene>
    <name evidence="1" type="ORF">GMARGA_LOCUS5087</name>
</gene>
<organism evidence="1 2">
    <name type="scientific">Gigaspora margarita</name>
    <dbReference type="NCBI Taxonomy" id="4874"/>
    <lineage>
        <taxon>Eukaryota</taxon>
        <taxon>Fungi</taxon>
        <taxon>Fungi incertae sedis</taxon>
        <taxon>Mucoromycota</taxon>
        <taxon>Glomeromycotina</taxon>
        <taxon>Glomeromycetes</taxon>
        <taxon>Diversisporales</taxon>
        <taxon>Gigasporaceae</taxon>
        <taxon>Gigaspora</taxon>
    </lineage>
</organism>
<evidence type="ECO:0000313" key="1">
    <source>
        <dbReference type="EMBL" id="CAG8562516.1"/>
    </source>
</evidence>
<keyword evidence="2" id="KW-1185">Reference proteome</keyword>
<sequence>MPCPLLQMRRFLSSLRSTYIRSQSIILPLCVTDYIKYFPSVPLPRNGYAAVLLPTVEMFYI</sequence>
<reference evidence="1 2" key="1">
    <citation type="submission" date="2021-06" db="EMBL/GenBank/DDBJ databases">
        <authorList>
            <person name="Kallberg Y."/>
            <person name="Tangrot J."/>
            <person name="Rosling A."/>
        </authorList>
    </citation>
    <scope>NUCLEOTIDE SEQUENCE [LARGE SCALE GENOMIC DNA]</scope>
    <source>
        <strain evidence="1 2">120-4 pot B 10/14</strain>
    </source>
</reference>
<protein>
    <submittedName>
        <fullName evidence="1">46082_t:CDS:1</fullName>
    </submittedName>
</protein>
<accession>A0ABN7UFA7</accession>
<comment type="caution">
    <text evidence="1">The sequence shown here is derived from an EMBL/GenBank/DDBJ whole genome shotgun (WGS) entry which is preliminary data.</text>
</comment>
<proteinExistence type="predicted"/>
<dbReference type="Proteomes" id="UP000789901">
    <property type="component" value="Unassembled WGS sequence"/>
</dbReference>
<evidence type="ECO:0000313" key="2">
    <source>
        <dbReference type="Proteomes" id="UP000789901"/>
    </source>
</evidence>
<name>A0ABN7UFA7_GIGMA</name>
<dbReference type="EMBL" id="CAJVQB010002110">
    <property type="protein sequence ID" value="CAG8562516.1"/>
    <property type="molecule type" value="Genomic_DNA"/>
</dbReference>